<feature type="domain" description="Glycosyl transferase family 1" evidence="1">
    <location>
        <begin position="195"/>
        <end position="328"/>
    </location>
</feature>
<dbReference type="SUPFAM" id="SSF53756">
    <property type="entry name" value="UDP-Glycosyltransferase/glycogen phosphorylase"/>
    <property type="match status" value="1"/>
</dbReference>
<dbReference type="RefSeq" id="WP_036177819.1">
    <property type="nucleotide sequence ID" value="NZ_AVCZ01000027.1"/>
</dbReference>
<dbReference type="Pfam" id="PF13439">
    <property type="entry name" value="Glyco_transf_4"/>
    <property type="match status" value="1"/>
</dbReference>
<feature type="domain" description="Glycosyltransferase subfamily 4-like N-terminal" evidence="2">
    <location>
        <begin position="13"/>
        <end position="189"/>
    </location>
</feature>
<dbReference type="eggNOG" id="COG0438">
    <property type="taxonomic scope" value="Bacteria"/>
</dbReference>
<dbReference type="Pfam" id="PF00534">
    <property type="entry name" value="Glycos_transf_1"/>
    <property type="match status" value="1"/>
</dbReference>
<dbReference type="InterPro" id="IPR050194">
    <property type="entry name" value="Glycosyltransferase_grp1"/>
</dbReference>
<dbReference type="GO" id="GO:0016757">
    <property type="term" value="F:glycosyltransferase activity"/>
    <property type="evidence" value="ECO:0007669"/>
    <property type="project" value="InterPro"/>
</dbReference>
<dbReference type="InterPro" id="IPR001296">
    <property type="entry name" value="Glyco_trans_1"/>
</dbReference>
<dbReference type="PANTHER" id="PTHR45947:SF3">
    <property type="entry name" value="SULFOQUINOVOSYL TRANSFERASE SQD2"/>
    <property type="match status" value="1"/>
</dbReference>
<dbReference type="Proteomes" id="UP000030595">
    <property type="component" value="Unassembled WGS sequence"/>
</dbReference>
<organism evidence="3 4">
    <name type="scientific">Ureibacillus massiliensis 4400831 = CIP 108448 = CCUG 49529</name>
    <dbReference type="NCBI Taxonomy" id="1211035"/>
    <lineage>
        <taxon>Bacteria</taxon>
        <taxon>Bacillati</taxon>
        <taxon>Bacillota</taxon>
        <taxon>Bacilli</taxon>
        <taxon>Bacillales</taxon>
        <taxon>Caryophanaceae</taxon>
        <taxon>Ureibacillus</taxon>
    </lineage>
</organism>
<comment type="caution">
    <text evidence="3">The sequence shown here is derived from an EMBL/GenBank/DDBJ whole genome shotgun (WGS) entry which is preliminary data.</text>
</comment>
<evidence type="ECO:0000259" key="2">
    <source>
        <dbReference type="Pfam" id="PF13439"/>
    </source>
</evidence>
<gene>
    <name evidence="3" type="ORF">CD30_13720</name>
</gene>
<proteinExistence type="predicted"/>
<evidence type="ECO:0000313" key="3">
    <source>
        <dbReference type="EMBL" id="KGR90031.1"/>
    </source>
</evidence>
<dbReference type="OrthoDB" id="9803279at2"/>
<dbReference type="EMBL" id="JPVQ01000027">
    <property type="protein sequence ID" value="KGR90031.1"/>
    <property type="molecule type" value="Genomic_DNA"/>
</dbReference>
<reference evidence="3 4" key="1">
    <citation type="submission" date="2014-02" db="EMBL/GenBank/DDBJ databases">
        <title>Draft genome sequence of Lysinibacillus massiliensis CCUG 49529.</title>
        <authorList>
            <person name="Zhang F."/>
            <person name="Wang G."/>
            <person name="Zhang L."/>
        </authorList>
    </citation>
    <scope>NUCLEOTIDE SEQUENCE [LARGE SCALE GENOMIC DNA]</scope>
    <source>
        <strain evidence="3 4">CCUG 49529</strain>
    </source>
</reference>
<dbReference type="PANTHER" id="PTHR45947">
    <property type="entry name" value="SULFOQUINOVOSYL TRANSFERASE SQD2"/>
    <property type="match status" value="1"/>
</dbReference>
<sequence>MKVAIVHDWLIGMGGADKVVAELHKLFPDAPIYTSVVNYDKLDPEFREMDIRTTFIQKLPFSKTKYNRYLPLFPIAFEAFDLREYDLIISSTASIGVKGVIRDSSSAHICYCHTPPRYSWDFYHEYLNYSGWFQRKIIPFLMHYLRMYDQLSANRVDYYISNSTIVKERIKKIYQRDAEIIHPPVDVERFKMSTESEDFYLVVSRLVPYKKIDLAVQACSQLNKRLIVIGSGSELNNLKQMAGPSVEFLGYQSDEIVKEYMQKCNAFLFPGYEDFGIAPVEAQACGKPVIAYGKGGALDTVIPKKTGVLFNDQSVESLVEAINEFEKTSFDPIKIRIHAEQFSSKRFRDSILELVETIIQEN</sequence>
<evidence type="ECO:0000313" key="4">
    <source>
        <dbReference type="Proteomes" id="UP000030595"/>
    </source>
</evidence>
<protein>
    <submittedName>
        <fullName evidence="3">Glycosyl transferase</fullName>
    </submittedName>
</protein>
<accession>A0A0A3IZ94</accession>
<evidence type="ECO:0000259" key="1">
    <source>
        <dbReference type="Pfam" id="PF00534"/>
    </source>
</evidence>
<dbReference type="AlphaFoldDB" id="A0A0A3IZ94"/>
<dbReference type="Gene3D" id="3.40.50.2000">
    <property type="entry name" value="Glycogen Phosphorylase B"/>
    <property type="match status" value="2"/>
</dbReference>
<keyword evidence="3" id="KW-0808">Transferase</keyword>
<dbReference type="InterPro" id="IPR028098">
    <property type="entry name" value="Glyco_trans_4-like_N"/>
</dbReference>
<name>A0A0A3IZ94_9BACL</name>
<keyword evidence="4" id="KW-1185">Reference proteome</keyword>